<protein>
    <submittedName>
        <fullName evidence="1">Uncharacterized protein</fullName>
    </submittedName>
</protein>
<accession>F8AKN3</accession>
<dbReference type="EMBL" id="CP002792">
    <property type="protein sequence ID" value="AEH06366.1"/>
    <property type="molecule type" value="Genomic_DNA"/>
</dbReference>
<name>F8AKN3_METOI</name>
<dbReference type="RefSeq" id="WP_013866552.1">
    <property type="nucleotide sequence ID" value="NC_015636.1"/>
</dbReference>
<dbReference type="KEGG" id="mok:Metok_0377"/>
<dbReference type="HOGENOM" id="CLU_2613691_0_0_2"/>
<dbReference type="AlphaFoldDB" id="F8AKN3"/>
<sequence>MLSELRIKIKYIIDSDCGFLAPFVEFEKVEDNEITASYAYYYPEDYRSFVNSLKLRGFEDNEIEKIVSIIELCSEFID</sequence>
<reference evidence="1" key="1">
    <citation type="submission" date="2011-05" db="EMBL/GenBank/DDBJ databases">
        <title>Complete sequence of chromosome of Methanothermococcus okinawensis IH1.</title>
        <authorList>
            <consortium name="US DOE Joint Genome Institute"/>
            <person name="Lucas S."/>
            <person name="Han J."/>
            <person name="Lapidus A."/>
            <person name="Cheng J.-F."/>
            <person name="Goodwin L."/>
            <person name="Pitluck S."/>
            <person name="Peters L."/>
            <person name="Mikhailova N."/>
            <person name="Held B."/>
            <person name="Han C."/>
            <person name="Tapia R."/>
            <person name="Land M."/>
            <person name="Hauser L."/>
            <person name="Kyrpides N."/>
            <person name="Ivanova N."/>
            <person name="Pagani I."/>
            <person name="Sieprawska-Lupa M."/>
            <person name="Takai K."/>
            <person name="Miyazaki J."/>
            <person name="Whitman W."/>
            <person name="Woyke T."/>
        </authorList>
    </citation>
    <scope>NUCLEOTIDE SEQUENCE [LARGE SCALE GENOMIC DNA]</scope>
    <source>
        <strain evidence="1">IH1</strain>
    </source>
</reference>
<dbReference type="Proteomes" id="UP000009296">
    <property type="component" value="Chromosome"/>
</dbReference>
<keyword evidence="2" id="KW-1185">Reference proteome</keyword>
<gene>
    <name evidence="1" type="ordered locus">Metok_0377</name>
</gene>
<evidence type="ECO:0000313" key="2">
    <source>
        <dbReference type="Proteomes" id="UP000009296"/>
    </source>
</evidence>
<dbReference type="STRING" id="647113.Metok_0377"/>
<evidence type="ECO:0000313" key="1">
    <source>
        <dbReference type="EMBL" id="AEH06366.1"/>
    </source>
</evidence>
<proteinExistence type="predicted"/>
<organism evidence="1 2">
    <name type="scientific">Methanothermococcus okinawensis (strain DSM 14208 / JCM 11175 / IH1)</name>
    <dbReference type="NCBI Taxonomy" id="647113"/>
    <lineage>
        <taxon>Archaea</taxon>
        <taxon>Methanobacteriati</taxon>
        <taxon>Methanobacteriota</taxon>
        <taxon>Methanomada group</taxon>
        <taxon>Methanococci</taxon>
        <taxon>Methanococcales</taxon>
        <taxon>Methanococcaceae</taxon>
        <taxon>Methanothermococcus</taxon>
    </lineage>
</organism>
<dbReference type="GeneID" id="10772500"/>